<protein>
    <submittedName>
        <fullName evidence="2">Jg1172 protein</fullName>
    </submittedName>
</protein>
<dbReference type="AlphaFoldDB" id="A0A8S4QXI7"/>
<sequence>NIQPPVEEIPIRLVNGSEWDQSD</sequence>
<keyword evidence="3" id="KW-1185">Reference proteome</keyword>
<feature type="region of interest" description="Disordered" evidence="1">
    <location>
        <begin position="1"/>
        <end position="23"/>
    </location>
</feature>
<comment type="caution">
    <text evidence="2">The sequence shown here is derived from an EMBL/GenBank/DDBJ whole genome shotgun (WGS) entry which is preliminary data.</text>
</comment>
<evidence type="ECO:0000313" key="3">
    <source>
        <dbReference type="Proteomes" id="UP000838756"/>
    </source>
</evidence>
<name>A0A8S4QXI7_9NEOP</name>
<reference evidence="2" key="1">
    <citation type="submission" date="2022-03" db="EMBL/GenBank/DDBJ databases">
        <authorList>
            <person name="Lindestad O."/>
        </authorList>
    </citation>
    <scope>NUCLEOTIDE SEQUENCE</scope>
</reference>
<evidence type="ECO:0000313" key="2">
    <source>
        <dbReference type="EMBL" id="CAH2226667.1"/>
    </source>
</evidence>
<proteinExistence type="predicted"/>
<organism evidence="2 3">
    <name type="scientific">Pararge aegeria aegeria</name>
    <dbReference type="NCBI Taxonomy" id="348720"/>
    <lineage>
        <taxon>Eukaryota</taxon>
        <taxon>Metazoa</taxon>
        <taxon>Ecdysozoa</taxon>
        <taxon>Arthropoda</taxon>
        <taxon>Hexapoda</taxon>
        <taxon>Insecta</taxon>
        <taxon>Pterygota</taxon>
        <taxon>Neoptera</taxon>
        <taxon>Endopterygota</taxon>
        <taxon>Lepidoptera</taxon>
        <taxon>Glossata</taxon>
        <taxon>Ditrysia</taxon>
        <taxon>Papilionoidea</taxon>
        <taxon>Nymphalidae</taxon>
        <taxon>Satyrinae</taxon>
        <taxon>Satyrini</taxon>
        <taxon>Parargina</taxon>
        <taxon>Pararge</taxon>
    </lineage>
</organism>
<evidence type="ECO:0000256" key="1">
    <source>
        <dbReference type="SAM" id="MobiDB-lite"/>
    </source>
</evidence>
<dbReference type="Proteomes" id="UP000838756">
    <property type="component" value="Unassembled WGS sequence"/>
</dbReference>
<accession>A0A8S4QXI7</accession>
<dbReference type="EMBL" id="CAKXAJ010021792">
    <property type="protein sequence ID" value="CAH2226667.1"/>
    <property type="molecule type" value="Genomic_DNA"/>
</dbReference>
<feature type="non-terminal residue" evidence="2">
    <location>
        <position position="1"/>
    </location>
</feature>
<gene>
    <name evidence="2" type="primary">jg1172</name>
    <name evidence="2" type="ORF">PAEG_LOCUS7362</name>
</gene>